<comment type="caution">
    <text evidence="11">The sequence shown here is derived from an EMBL/GenBank/DDBJ whole genome shotgun (WGS) entry which is preliminary data.</text>
</comment>
<keyword evidence="6 9" id="KW-0812">Transmembrane</keyword>
<dbReference type="PANTHER" id="PTHR30425:SF1">
    <property type="entry name" value="PHOSPHATE TRANSPORT SYSTEM PERMEASE PROTEIN PSTC"/>
    <property type="match status" value="1"/>
</dbReference>
<evidence type="ECO:0000256" key="5">
    <source>
        <dbReference type="ARBA" id="ARBA00022592"/>
    </source>
</evidence>
<organism evidence="11 12">
    <name type="scientific">Ferrimonas aestuarii</name>
    <dbReference type="NCBI Taxonomy" id="2569539"/>
    <lineage>
        <taxon>Bacteria</taxon>
        <taxon>Pseudomonadati</taxon>
        <taxon>Pseudomonadota</taxon>
        <taxon>Gammaproteobacteria</taxon>
        <taxon>Alteromonadales</taxon>
        <taxon>Ferrimonadaceae</taxon>
        <taxon>Ferrimonas</taxon>
    </lineage>
</organism>
<evidence type="ECO:0000259" key="10">
    <source>
        <dbReference type="PROSITE" id="PS50928"/>
    </source>
</evidence>
<dbReference type="GO" id="GO:0005886">
    <property type="term" value="C:plasma membrane"/>
    <property type="evidence" value="ECO:0007669"/>
    <property type="project" value="UniProtKB-SubCell"/>
</dbReference>
<keyword evidence="8 9" id="KW-0472">Membrane</keyword>
<evidence type="ECO:0000256" key="4">
    <source>
        <dbReference type="ARBA" id="ARBA00022475"/>
    </source>
</evidence>
<name>A0A4U1BSK0_9GAMM</name>
<proteinExistence type="inferred from homology"/>
<keyword evidence="5" id="KW-0592">Phosphate transport</keyword>
<gene>
    <name evidence="11" type="ORF">FCL42_01155</name>
</gene>
<evidence type="ECO:0000256" key="8">
    <source>
        <dbReference type="ARBA" id="ARBA00023136"/>
    </source>
</evidence>
<feature type="domain" description="ABC transmembrane type-1" evidence="10">
    <location>
        <begin position="61"/>
        <end position="271"/>
    </location>
</feature>
<comment type="similarity">
    <text evidence="2">Belongs to the binding-protein-dependent transport system permease family. CysTW subfamily.</text>
</comment>
<dbReference type="Gene3D" id="1.10.3720.10">
    <property type="entry name" value="MetI-like"/>
    <property type="match status" value="1"/>
</dbReference>
<dbReference type="SUPFAM" id="SSF161098">
    <property type="entry name" value="MetI-like"/>
    <property type="match status" value="1"/>
</dbReference>
<dbReference type="InterPro" id="IPR000515">
    <property type="entry name" value="MetI-like"/>
</dbReference>
<dbReference type="EMBL" id="SWCJ01000001">
    <property type="protein sequence ID" value="TKB58386.1"/>
    <property type="molecule type" value="Genomic_DNA"/>
</dbReference>
<evidence type="ECO:0000256" key="1">
    <source>
        <dbReference type="ARBA" id="ARBA00004651"/>
    </source>
</evidence>
<feature type="transmembrane region" description="Helical" evidence="9">
    <location>
        <begin position="253"/>
        <end position="271"/>
    </location>
</feature>
<evidence type="ECO:0000256" key="2">
    <source>
        <dbReference type="ARBA" id="ARBA00007069"/>
    </source>
</evidence>
<dbReference type="PROSITE" id="PS50928">
    <property type="entry name" value="ABC_TM1"/>
    <property type="match status" value="1"/>
</dbReference>
<dbReference type="GO" id="GO:0055085">
    <property type="term" value="P:transmembrane transport"/>
    <property type="evidence" value="ECO:0007669"/>
    <property type="project" value="InterPro"/>
</dbReference>
<evidence type="ECO:0000256" key="9">
    <source>
        <dbReference type="RuleBase" id="RU363032"/>
    </source>
</evidence>
<evidence type="ECO:0000313" key="12">
    <source>
        <dbReference type="Proteomes" id="UP000305675"/>
    </source>
</evidence>
<keyword evidence="7 9" id="KW-1133">Transmembrane helix</keyword>
<comment type="subcellular location">
    <subcellularLocation>
        <location evidence="1 9">Cell membrane</location>
        <topology evidence="1 9">Multi-pass membrane protein</topology>
    </subcellularLocation>
</comment>
<reference evidence="11 12" key="1">
    <citation type="submission" date="2019-04" db="EMBL/GenBank/DDBJ databases">
        <authorList>
            <person name="Hwang J.C."/>
        </authorList>
    </citation>
    <scope>NUCLEOTIDE SEQUENCE [LARGE SCALE GENOMIC DNA]</scope>
    <source>
        <strain evidence="11 12">IMCC35002</strain>
    </source>
</reference>
<sequence length="292" mass="31520">MININSQRLLLLPVGLALSLITLLFGFLLYFSLPVIAQSDLSMLIGPWQPESGQFGIGAMILGSLLLGLCATALALPLAIGVVCFCLLERYQTLGLWLRRLIRLMAGMPTVVYALTALFLLVPLLREIFVNSSGFCLLAAILMVVLLILPTMVMMLDNHCLPLVRRYRQLTQSLGFSDLQLLRYLVLPRSGRGLFSATLMGFNRGIGDTLLPMMLAGNAPQFSADLLDSMRTLTAHIGLVIATEHGSGMYNSLFVAGLVLLLFSTLVTALVRRLAAPPKGNATTSSTPGALS</sequence>
<keyword evidence="4" id="KW-1003">Cell membrane</keyword>
<feature type="transmembrane region" description="Helical" evidence="9">
    <location>
        <begin position="100"/>
        <end position="122"/>
    </location>
</feature>
<dbReference type="PANTHER" id="PTHR30425">
    <property type="entry name" value="PHOSPHATE TRANSPORT SYSTEM PERMEASE PROTEIN PST"/>
    <property type="match status" value="1"/>
</dbReference>
<evidence type="ECO:0000313" key="11">
    <source>
        <dbReference type="EMBL" id="TKB58386.1"/>
    </source>
</evidence>
<dbReference type="OrthoDB" id="9785113at2"/>
<dbReference type="InterPro" id="IPR035906">
    <property type="entry name" value="MetI-like_sf"/>
</dbReference>
<dbReference type="InterPro" id="IPR051124">
    <property type="entry name" value="Phosphate_Transport_Permease"/>
</dbReference>
<keyword evidence="12" id="KW-1185">Reference proteome</keyword>
<protein>
    <submittedName>
        <fullName evidence="11">ABC transporter permease subunit</fullName>
    </submittedName>
</protein>
<dbReference type="AlphaFoldDB" id="A0A4U1BSK0"/>
<feature type="transmembrane region" description="Helical" evidence="9">
    <location>
        <begin position="128"/>
        <end position="149"/>
    </location>
</feature>
<dbReference type="RefSeq" id="WP_136861534.1">
    <property type="nucleotide sequence ID" value="NZ_SWCJ01000001.1"/>
</dbReference>
<dbReference type="CDD" id="cd06261">
    <property type="entry name" value="TM_PBP2"/>
    <property type="match status" value="1"/>
</dbReference>
<dbReference type="Proteomes" id="UP000305675">
    <property type="component" value="Unassembled WGS sequence"/>
</dbReference>
<evidence type="ECO:0000256" key="3">
    <source>
        <dbReference type="ARBA" id="ARBA00022448"/>
    </source>
</evidence>
<keyword evidence="3 9" id="KW-0813">Transport</keyword>
<dbReference type="GO" id="GO:0006817">
    <property type="term" value="P:phosphate ion transport"/>
    <property type="evidence" value="ECO:0007669"/>
    <property type="project" value="UniProtKB-KW"/>
</dbReference>
<evidence type="ECO:0000256" key="6">
    <source>
        <dbReference type="ARBA" id="ARBA00022692"/>
    </source>
</evidence>
<evidence type="ECO:0000256" key="7">
    <source>
        <dbReference type="ARBA" id="ARBA00022989"/>
    </source>
</evidence>
<dbReference type="Pfam" id="PF00528">
    <property type="entry name" value="BPD_transp_1"/>
    <property type="match status" value="1"/>
</dbReference>
<feature type="transmembrane region" description="Helical" evidence="9">
    <location>
        <begin position="61"/>
        <end position="88"/>
    </location>
</feature>
<accession>A0A4U1BSK0</accession>